<reference evidence="1" key="1">
    <citation type="submission" date="2018-02" db="EMBL/GenBank/DDBJ databases">
        <authorList>
            <person name="Cohen D.B."/>
            <person name="Kent A.D."/>
        </authorList>
    </citation>
    <scope>NUCLEOTIDE SEQUENCE</scope>
</reference>
<sequence>MAEEASKLRGLEARVAALETKFNFLLQFIRRWTEREERRRRRQTISLSKAAQTNSKRPDLFHCPTTICLADQEEDDYARQPEDAYRATAQRLQQRPDL</sequence>
<gene>
    <name evidence="1" type="ORF">FSB_LOCUS13037</name>
</gene>
<accession>A0A2N9FDH2</accession>
<dbReference type="EMBL" id="OIVN01000762">
    <property type="protein sequence ID" value="SPC85155.1"/>
    <property type="molecule type" value="Genomic_DNA"/>
</dbReference>
<proteinExistence type="predicted"/>
<protein>
    <submittedName>
        <fullName evidence="1">Uncharacterized protein</fullName>
    </submittedName>
</protein>
<evidence type="ECO:0000313" key="1">
    <source>
        <dbReference type="EMBL" id="SPC85155.1"/>
    </source>
</evidence>
<organism evidence="1">
    <name type="scientific">Fagus sylvatica</name>
    <name type="common">Beechnut</name>
    <dbReference type="NCBI Taxonomy" id="28930"/>
    <lineage>
        <taxon>Eukaryota</taxon>
        <taxon>Viridiplantae</taxon>
        <taxon>Streptophyta</taxon>
        <taxon>Embryophyta</taxon>
        <taxon>Tracheophyta</taxon>
        <taxon>Spermatophyta</taxon>
        <taxon>Magnoliopsida</taxon>
        <taxon>eudicotyledons</taxon>
        <taxon>Gunneridae</taxon>
        <taxon>Pentapetalae</taxon>
        <taxon>rosids</taxon>
        <taxon>fabids</taxon>
        <taxon>Fagales</taxon>
        <taxon>Fagaceae</taxon>
        <taxon>Fagus</taxon>
    </lineage>
</organism>
<dbReference type="AlphaFoldDB" id="A0A2N9FDH2"/>
<name>A0A2N9FDH2_FAGSY</name>